<evidence type="ECO:0000256" key="1">
    <source>
        <dbReference type="SAM" id="MobiDB-lite"/>
    </source>
</evidence>
<keyword evidence="2" id="KW-0812">Transmembrane</keyword>
<organism evidence="3 4">
    <name type="scientific">Polyporus arcularius HHB13444</name>
    <dbReference type="NCBI Taxonomy" id="1314778"/>
    <lineage>
        <taxon>Eukaryota</taxon>
        <taxon>Fungi</taxon>
        <taxon>Dikarya</taxon>
        <taxon>Basidiomycota</taxon>
        <taxon>Agaricomycotina</taxon>
        <taxon>Agaricomycetes</taxon>
        <taxon>Polyporales</taxon>
        <taxon>Polyporaceae</taxon>
        <taxon>Polyporus</taxon>
    </lineage>
</organism>
<dbReference type="EMBL" id="ML211185">
    <property type="protein sequence ID" value="TFK86744.1"/>
    <property type="molecule type" value="Genomic_DNA"/>
</dbReference>
<proteinExistence type="predicted"/>
<dbReference type="STRING" id="1314778.A0A5C3PAL3"/>
<dbReference type="InParanoid" id="A0A5C3PAL3"/>
<evidence type="ECO:0000313" key="3">
    <source>
        <dbReference type="EMBL" id="TFK86744.1"/>
    </source>
</evidence>
<dbReference type="Gene3D" id="3.80.10.10">
    <property type="entry name" value="Ribonuclease Inhibitor"/>
    <property type="match status" value="1"/>
</dbReference>
<feature type="region of interest" description="Disordered" evidence="1">
    <location>
        <begin position="538"/>
        <end position="604"/>
    </location>
</feature>
<evidence type="ECO:0000313" key="4">
    <source>
        <dbReference type="Proteomes" id="UP000308197"/>
    </source>
</evidence>
<dbReference type="Proteomes" id="UP000308197">
    <property type="component" value="Unassembled WGS sequence"/>
</dbReference>
<protein>
    <submittedName>
        <fullName evidence="3">Uncharacterized protein</fullName>
    </submittedName>
</protein>
<reference evidence="3 4" key="1">
    <citation type="journal article" date="2019" name="Nat. Ecol. Evol.">
        <title>Megaphylogeny resolves global patterns of mushroom evolution.</title>
        <authorList>
            <person name="Varga T."/>
            <person name="Krizsan K."/>
            <person name="Foldi C."/>
            <person name="Dima B."/>
            <person name="Sanchez-Garcia M."/>
            <person name="Sanchez-Ramirez S."/>
            <person name="Szollosi G.J."/>
            <person name="Szarkandi J.G."/>
            <person name="Papp V."/>
            <person name="Albert L."/>
            <person name="Andreopoulos W."/>
            <person name="Angelini C."/>
            <person name="Antonin V."/>
            <person name="Barry K.W."/>
            <person name="Bougher N.L."/>
            <person name="Buchanan P."/>
            <person name="Buyck B."/>
            <person name="Bense V."/>
            <person name="Catcheside P."/>
            <person name="Chovatia M."/>
            <person name="Cooper J."/>
            <person name="Damon W."/>
            <person name="Desjardin D."/>
            <person name="Finy P."/>
            <person name="Geml J."/>
            <person name="Haridas S."/>
            <person name="Hughes K."/>
            <person name="Justo A."/>
            <person name="Karasinski D."/>
            <person name="Kautmanova I."/>
            <person name="Kiss B."/>
            <person name="Kocsube S."/>
            <person name="Kotiranta H."/>
            <person name="LaButti K.M."/>
            <person name="Lechner B.E."/>
            <person name="Liimatainen K."/>
            <person name="Lipzen A."/>
            <person name="Lukacs Z."/>
            <person name="Mihaltcheva S."/>
            <person name="Morgado L.N."/>
            <person name="Niskanen T."/>
            <person name="Noordeloos M.E."/>
            <person name="Ohm R.A."/>
            <person name="Ortiz-Santana B."/>
            <person name="Ovrebo C."/>
            <person name="Racz N."/>
            <person name="Riley R."/>
            <person name="Savchenko A."/>
            <person name="Shiryaev A."/>
            <person name="Soop K."/>
            <person name="Spirin V."/>
            <person name="Szebenyi C."/>
            <person name="Tomsovsky M."/>
            <person name="Tulloss R.E."/>
            <person name="Uehling J."/>
            <person name="Grigoriev I.V."/>
            <person name="Vagvolgyi C."/>
            <person name="Papp T."/>
            <person name="Martin F.M."/>
            <person name="Miettinen O."/>
            <person name="Hibbett D.S."/>
            <person name="Nagy L.G."/>
        </authorList>
    </citation>
    <scope>NUCLEOTIDE SEQUENCE [LARGE SCALE GENOMIC DNA]</scope>
    <source>
        <strain evidence="3 4">HHB13444</strain>
    </source>
</reference>
<sequence length="604" mass="68907">MRSASTSALVCARRTLEEANEEHARAIFRNRTRMNALTFIALLPPELLSLVFVYLVREHFEVEAARVLATHSSHLNPSPPPNAWIKISHVCRDWRTTALATPRLWSYIMITDNFPVEQFLARSKQAPLSVLAKFGPRFQDLFARVLFEFTRLQILRIICPPWSIATVCENISGVAPLLETIDIHGTNSYGYDAHPSAFLPHFLPNRLPRLRTLHVSNIRFVWDNPIFTATLTKLVISGLGYTSSRHHLGSFDIFLDALERMSSLQVLNLYQGVIPSPPSQFRRKVALPSLASLKLVVAADDSYRLLEHVILPTATRYQILGAGAIRTEDLQVVAALRNHFSDPTPLRALCLRRDYAGNSHLKGWRDAPNPVAQSSINIPPRAVDLELRLLLDAPLLTSLLRGPGILSNVSVLEVRMRGRDWQWKDVFAGMPKIRVLAVYYDQHNDFLQALSAKYRTPSTRQRSPVIPNLQKLKLARMRLCTPDYDMEVEFLDDLLDTLVKRRDYGVPLQQLYLVRCVNIDAEDVNRLADVVTEVIWDGVEERDESEEEESSGEGCSEEDEEDEDGEEETEDEDEDEDEDEEEDDDENEQYDFYHGFDQDPLEDY</sequence>
<dbReference type="InterPro" id="IPR032675">
    <property type="entry name" value="LRR_dom_sf"/>
</dbReference>
<dbReference type="AlphaFoldDB" id="A0A5C3PAL3"/>
<dbReference type="Gene3D" id="1.20.1280.50">
    <property type="match status" value="1"/>
</dbReference>
<keyword evidence="4" id="KW-1185">Reference proteome</keyword>
<gene>
    <name evidence="3" type="ORF">K466DRAFT_663527</name>
</gene>
<name>A0A5C3PAL3_9APHY</name>
<accession>A0A5C3PAL3</accession>
<feature type="transmembrane region" description="Helical" evidence="2">
    <location>
        <begin position="36"/>
        <end position="56"/>
    </location>
</feature>
<evidence type="ECO:0000256" key="2">
    <source>
        <dbReference type="SAM" id="Phobius"/>
    </source>
</evidence>
<keyword evidence="2" id="KW-1133">Transmembrane helix</keyword>
<dbReference type="SUPFAM" id="SSF52047">
    <property type="entry name" value="RNI-like"/>
    <property type="match status" value="1"/>
</dbReference>
<feature type="compositionally biased region" description="Acidic residues" evidence="1">
    <location>
        <begin position="538"/>
        <end position="589"/>
    </location>
</feature>
<keyword evidence="2" id="KW-0472">Membrane</keyword>